<accession>A0A941ESG2</accession>
<evidence type="ECO:0000259" key="1">
    <source>
        <dbReference type="Pfam" id="PF01636"/>
    </source>
</evidence>
<dbReference type="InterPro" id="IPR041726">
    <property type="entry name" value="ACAD10_11_N"/>
</dbReference>
<keyword evidence="3" id="KW-1185">Reference proteome</keyword>
<dbReference type="Proteomes" id="UP000675781">
    <property type="component" value="Unassembled WGS sequence"/>
</dbReference>
<dbReference type="InterPro" id="IPR052898">
    <property type="entry name" value="ACAD10-like"/>
</dbReference>
<dbReference type="Gene3D" id="3.30.200.20">
    <property type="entry name" value="Phosphorylase Kinase, domain 1"/>
    <property type="match status" value="1"/>
</dbReference>
<dbReference type="AlphaFoldDB" id="A0A941ESG2"/>
<dbReference type="Gene3D" id="3.90.1200.10">
    <property type="match status" value="1"/>
</dbReference>
<evidence type="ECO:0000313" key="2">
    <source>
        <dbReference type="EMBL" id="MBR7834279.1"/>
    </source>
</evidence>
<organism evidence="2 3">
    <name type="scientific">Actinospica durhamensis</name>
    <dbReference type="NCBI Taxonomy" id="1508375"/>
    <lineage>
        <taxon>Bacteria</taxon>
        <taxon>Bacillati</taxon>
        <taxon>Actinomycetota</taxon>
        <taxon>Actinomycetes</taxon>
        <taxon>Catenulisporales</taxon>
        <taxon>Actinospicaceae</taxon>
        <taxon>Actinospica</taxon>
    </lineage>
</organism>
<reference evidence="2" key="1">
    <citation type="submission" date="2021-04" db="EMBL/GenBank/DDBJ databases">
        <title>Genome based classification of Actinospica acidithermotolerans sp. nov., an actinobacterium isolated from an Indonesian hot spring.</title>
        <authorList>
            <person name="Kusuma A.B."/>
            <person name="Putra K.E."/>
            <person name="Nafisah S."/>
            <person name="Loh J."/>
            <person name="Nouioui I."/>
            <person name="Goodfellow M."/>
        </authorList>
    </citation>
    <scope>NUCLEOTIDE SEQUENCE</scope>
    <source>
        <strain evidence="2">CSCA 57</strain>
    </source>
</reference>
<protein>
    <submittedName>
        <fullName evidence="2">Phosphotransferase family protein</fullName>
    </submittedName>
</protein>
<comment type="caution">
    <text evidence="2">The sequence shown here is derived from an EMBL/GenBank/DDBJ whole genome shotgun (WGS) entry which is preliminary data.</text>
</comment>
<gene>
    <name evidence="2" type="ORF">KDL01_13470</name>
</gene>
<sequence length="270" mass="28920">MSNPIDPPGLDLNRLRAHLEQAAPGLLAPNGELAAEVIPGGKSNLTYLVRDGAHRWVLRRPPLGHVLASAHDMAREFRVLTALAGTDVPVPKAMIACADPEVIGAPFYLMEFVDGTVLSPGELDPGRASAIACALVDVLARLHAVEPAAIGLADFGRPTGYLERQLQRWSRQLEASYSRPLPAAASLRAALGTDIPRTSKTCLLHGDYRLENVLIGQHDQVAAVLDWEMSALGDPLADLALFLVYCAAPEVITSAPSVGVPRRSWTLVLR</sequence>
<proteinExistence type="predicted"/>
<feature type="domain" description="Aminoglycoside phosphotransferase" evidence="1">
    <location>
        <begin position="36"/>
        <end position="247"/>
    </location>
</feature>
<dbReference type="PANTHER" id="PTHR47829">
    <property type="entry name" value="HYDROLASE, PUTATIVE (AFU_ORTHOLOGUE AFUA_1G12880)-RELATED"/>
    <property type="match status" value="1"/>
</dbReference>
<name>A0A941ESG2_9ACTN</name>
<dbReference type="InterPro" id="IPR002575">
    <property type="entry name" value="Aminoglycoside_PTrfase"/>
</dbReference>
<evidence type="ECO:0000313" key="3">
    <source>
        <dbReference type="Proteomes" id="UP000675781"/>
    </source>
</evidence>
<dbReference type="SUPFAM" id="SSF56112">
    <property type="entry name" value="Protein kinase-like (PK-like)"/>
    <property type="match status" value="1"/>
</dbReference>
<dbReference type="RefSeq" id="WP_212528800.1">
    <property type="nucleotide sequence ID" value="NZ_JAGSOG010000053.1"/>
</dbReference>
<dbReference type="CDD" id="cd05154">
    <property type="entry name" value="ACAD10_11_N-like"/>
    <property type="match status" value="1"/>
</dbReference>
<dbReference type="EMBL" id="JAGSOG010000053">
    <property type="protein sequence ID" value="MBR7834279.1"/>
    <property type="molecule type" value="Genomic_DNA"/>
</dbReference>
<dbReference type="InterPro" id="IPR011009">
    <property type="entry name" value="Kinase-like_dom_sf"/>
</dbReference>
<dbReference type="Pfam" id="PF01636">
    <property type="entry name" value="APH"/>
    <property type="match status" value="1"/>
</dbReference>
<dbReference type="PANTHER" id="PTHR47829:SF1">
    <property type="entry name" value="HAD FAMILY PHOSPHATASE"/>
    <property type="match status" value="1"/>
</dbReference>